<keyword evidence="2" id="KW-1185">Reference proteome</keyword>
<sequence length="79" mass="8954">MVLDVAGPNFDQGLSRQFQSNIEHESSHTYEISMEEDINPSIEEASDLPMEEEPNPESQRFYDLLYVVDAKLYPGSSVS</sequence>
<protein>
    <submittedName>
        <fullName evidence="1">Uncharacterized protein</fullName>
    </submittedName>
</protein>
<accession>A0ABQ7U431</accession>
<gene>
    <name evidence="1" type="ORF">KY290_034091</name>
</gene>
<dbReference type="Proteomes" id="UP000826656">
    <property type="component" value="Unassembled WGS sequence"/>
</dbReference>
<proteinExistence type="predicted"/>
<comment type="caution">
    <text evidence="1">The sequence shown here is derived from an EMBL/GenBank/DDBJ whole genome shotgun (WGS) entry which is preliminary data.</text>
</comment>
<name>A0ABQ7U431_SOLTU</name>
<organism evidence="1 2">
    <name type="scientific">Solanum tuberosum</name>
    <name type="common">Potato</name>
    <dbReference type="NCBI Taxonomy" id="4113"/>
    <lineage>
        <taxon>Eukaryota</taxon>
        <taxon>Viridiplantae</taxon>
        <taxon>Streptophyta</taxon>
        <taxon>Embryophyta</taxon>
        <taxon>Tracheophyta</taxon>
        <taxon>Spermatophyta</taxon>
        <taxon>Magnoliopsida</taxon>
        <taxon>eudicotyledons</taxon>
        <taxon>Gunneridae</taxon>
        <taxon>Pentapetalae</taxon>
        <taxon>asterids</taxon>
        <taxon>lamiids</taxon>
        <taxon>Solanales</taxon>
        <taxon>Solanaceae</taxon>
        <taxon>Solanoideae</taxon>
        <taxon>Solaneae</taxon>
        <taxon>Solanum</taxon>
    </lineage>
</organism>
<reference evidence="1 2" key="1">
    <citation type="journal article" date="2021" name="bioRxiv">
        <title>Chromosome-scale and haplotype-resolved genome assembly of a tetraploid potato cultivar.</title>
        <authorList>
            <person name="Sun H."/>
            <person name="Jiao W.-B."/>
            <person name="Krause K."/>
            <person name="Campoy J.A."/>
            <person name="Goel M."/>
            <person name="Folz-Donahue K."/>
            <person name="Kukat C."/>
            <person name="Huettel B."/>
            <person name="Schneeberger K."/>
        </authorList>
    </citation>
    <scope>NUCLEOTIDE SEQUENCE [LARGE SCALE GENOMIC DNA]</scope>
    <source>
        <strain evidence="1">SolTubOtavaFocal</strain>
        <tissue evidence="1">Leaves</tissue>
    </source>
</reference>
<dbReference type="EMBL" id="JAIVGD010000026">
    <property type="protein sequence ID" value="KAH0741048.1"/>
    <property type="molecule type" value="Genomic_DNA"/>
</dbReference>
<evidence type="ECO:0000313" key="1">
    <source>
        <dbReference type="EMBL" id="KAH0741048.1"/>
    </source>
</evidence>
<evidence type="ECO:0000313" key="2">
    <source>
        <dbReference type="Proteomes" id="UP000826656"/>
    </source>
</evidence>